<name>A0A1Q9CDS3_SYMMI</name>
<proteinExistence type="predicted"/>
<keyword evidence="2" id="KW-1185">Reference proteome</keyword>
<dbReference type="EMBL" id="LSRX01001313">
    <property type="protein sequence ID" value="OLP81093.1"/>
    <property type="molecule type" value="Genomic_DNA"/>
</dbReference>
<accession>A0A1Q9CDS3</accession>
<sequence>MYNQISLPTKARATNLLNEIIAFRLRHDYLESDLSDFIMLKNRHEKTTGMPLDNDLLITLIMQKTTGLLQQHLRLNVRKISTFTEALEIVNSYVESRHLVVPSRNDGPGYWSTERNCRHCHCPAGSECAEIIQGRKTKEGYKWDMWEMNFLALVTGRDSLVKE</sequence>
<reference evidence="1 2" key="1">
    <citation type="submission" date="2016-02" db="EMBL/GenBank/DDBJ databases">
        <title>Genome analysis of coral dinoflagellate symbionts highlights evolutionary adaptations to a symbiotic lifestyle.</title>
        <authorList>
            <person name="Aranda M."/>
            <person name="Li Y."/>
            <person name="Liew Y.J."/>
            <person name="Baumgarten S."/>
            <person name="Simakov O."/>
            <person name="Wilson M."/>
            <person name="Piel J."/>
            <person name="Ashoor H."/>
            <person name="Bougouffa S."/>
            <person name="Bajic V.B."/>
            <person name="Ryu T."/>
            <person name="Ravasi T."/>
            <person name="Bayer T."/>
            <person name="Micklem G."/>
            <person name="Kim H."/>
            <person name="Bhak J."/>
            <person name="Lajeunesse T.C."/>
            <person name="Voolstra C.R."/>
        </authorList>
    </citation>
    <scope>NUCLEOTIDE SEQUENCE [LARGE SCALE GENOMIC DNA]</scope>
    <source>
        <strain evidence="1 2">CCMP2467</strain>
    </source>
</reference>
<comment type="caution">
    <text evidence="1">The sequence shown here is derived from an EMBL/GenBank/DDBJ whole genome shotgun (WGS) entry which is preliminary data.</text>
</comment>
<evidence type="ECO:0000313" key="2">
    <source>
        <dbReference type="Proteomes" id="UP000186817"/>
    </source>
</evidence>
<organism evidence="1 2">
    <name type="scientific">Symbiodinium microadriaticum</name>
    <name type="common">Dinoflagellate</name>
    <name type="synonym">Zooxanthella microadriatica</name>
    <dbReference type="NCBI Taxonomy" id="2951"/>
    <lineage>
        <taxon>Eukaryota</taxon>
        <taxon>Sar</taxon>
        <taxon>Alveolata</taxon>
        <taxon>Dinophyceae</taxon>
        <taxon>Suessiales</taxon>
        <taxon>Symbiodiniaceae</taxon>
        <taxon>Symbiodinium</taxon>
    </lineage>
</organism>
<dbReference type="AlphaFoldDB" id="A0A1Q9CDS3"/>
<gene>
    <name evidence="1" type="ORF">AK812_SmicGene38411</name>
</gene>
<protein>
    <submittedName>
        <fullName evidence="1">Uncharacterized protein</fullName>
    </submittedName>
</protein>
<evidence type="ECO:0000313" key="1">
    <source>
        <dbReference type="EMBL" id="OLP81093.1"/>
    </source>
</evidence>
<dbReference type="Proteomes" id="UP000186817">
    <property type="component" value="Unassembled WGS sequence"/>
</dbReference>